<feature type="region of interest" description="Disordered" evidence="2">
    <location>
        <begin position="1"/>
        <end position="26"/>
    </location>
</feature>
<dbReference type="OrthoDB" id="377209at2759"/>
<dbReference type="GO" id="GO:0006396">
    <property type="term" value="P:RNA processing"/>
    <property type="evidence" value="ECO:0007669"/>
    <property type="project" value="InterPro"/>
</dbReference>
<feature type="region of interest" description="Disordered" evidence="2">
    <location>
        <begin position="355"/>
        <end position="376"/>
    </location>
</feature>
<reference evidence="4 5" key="1">
    <citation type="submission" date="2015-03" db="EMBL/GenBank/DDBJ databases">
        <authorList>
            <person name="Radwan O."/>
            <person name="Al-Naeli F.A."/>
            <person name="Rendon G.A."/>
            <person name="Fields C."/>
        </authorList>
    </citation>
    <scope>NUCLEOTIDE SEQUENCE [LARGE SCALE GENOMIC DNA]</scope>
    <source>
        <strain evidence="4">CR-DP1</strain>
    </source>
</reference>
<dbReference type="InterPro" id="IPR000061">
    <property type="entry name" value="Surp"/>
</dbReference>
<dbReference type="InterPro" id="IPR006569">
    <property type="entry name" value="CID_dom"/>
</dbReference>
<feature type="compositionally biased region" description="Basic and acidic residues" evidence="2">
    <location>
        <begin position="223"/>
        <end position="232"/>
    </location>
</feature>
<name>A0A0F4ZEV7_9PEZI</name>
<dbReference type="PROSITE" id="PS51391">
    <property type="entry name" value="CID"/>
    <property type="match status" value="1"/>
</dbReference>
<dbReference type="AlphaFoldDB" id="A0A0F4ZEV7"/>
<feature type="region of interest" description="Disordered" evidence="2">
    <location>
        <begin position="71"/>
        <end position="242"/>
    </location>
</feature>
<dbReference type="Gene3D" id="1.25.40.90">
    <property type="match status" value="1"/>
</dbReference>
<dbReference type="InterPro" id="IPR008942">
    <property type="entry name" value="ENTH_VHS"/>
</dbReference>
<feature type="compositionally biased region" description="Low complexity" evidence="2">
    <location>
        <begin position="191"/>
        <end position="212"/>
    </location>
</feature>
<dbReference type="PANTHER" id="PTHR23140:SF0">
    <property type="entry name" value="U2 SNRNP-ASSOCIATED SURP MOTIF-CONTAINING PROTEIN"/>
    <property type="match status" value="1"/>
</dbReference>
<keyword evidence="5" id="KW-1185">Reference proteome</keyword>
<dbReference type="SUPFAM" id="SSF109905">
    <property type="entry name" value="Surp module (SWAP domain)"/>
    <property type="match status" value="1"/>
</dbReference>
<proteinExistence type="predicted"/>
<dbReference type="GO" id="GO:0005634">
    <property type="term" value="C:nucleus"/>
    <property type="evidence" value="ECO:0007669"/>
    <property type="project" value="TreeGrafter"/>
</dbReference>
<dbReference type="Proteomes" id="UP000033483">
    <property type="component" value="Unassembled WGS sequence"/>
</dbReference>
<evidence type="ECO:0000256" key="2">
    <source>
        <dbReference type="SAM" id="MobiDB-lite"/>
    </source>
</evidence>
<feature type="compositionally biased region" description="Low complexity" evidence="2">
    <location>
        <begin position="138"/>
        <end position="153"/>
    </location>
</feature>
<keyword evidence="1" id="KW-0694">RNA-binding</keyword>
<feature type="compositionally biased region" description="Acidic residues" evidence="2">
    <location>
        <begin position="798"/>
        <end position="836"/>
    </location>
</feature>
<feature type="compositionally biased region" description="Basic and acidic residues" evidence="2">
    <location>
        <begin position="11"/>
        <end position="24"/>
    </location>
</feature>
<dbReference type="PANTHER" id="PTHR23140">
    <property type="entry name" value="RNA PROCESSING PROTEIN LD23810P"/>
    <property type="match status" value="1"/>
</dbReference>
<comment type="caution">
    <text evidence="4">The sequence shown here is derived from an EMBL/GenBank/DDBJ whole genome shotgun (WGS) entry which is preliminary data.</text>
</comment>
<feature type="compositionally biased region" description="Basic and acidic residues" evidence="2">
    <location>
        <begin position="98"/>
        <end position="114"/>
    </location>
</feature>
<feature type="compositionally biased region" description="Polar residues" evidence="2">
    <location>
        <begin position="355"/>
        <end position="367"/>
    </location>
</feature>
<evidence type="ECO:0000259" key="3">
    <source>
        <dbReference type="PROSITE" id="PS51391"/>
    </source>
</evidence>
<protein>
    <recommendedName>
        <fullName evidence="3">CID domain-containing protein</fullName>
    </recommendedName>
</protein>
<dbReference type="Pfam" id="PF01805">
    <property type="entry name" value="Surp"/>
    <property type="match status" value="1"/>
</dbReference>
<evidence type="ECO:0000256" key="1">
    <source>
        <dbReference type="ARBA" id="ARBA00022884"/>
    </source>
</evidence>
<accession>A0A0F4ZEV7</accession>
<dbReference type="EMBL" id="LAEV01001156">
    <property type="protein sequence ID" value="KKA28740.1"/>
    <property type="molecule type" value="Genomic_DNA"/>
</dbReference>
<feature type="compositionally biased region" description="Basic and acidic residues" evidence="2">
    <location>
        <begin position="71"/>
        <end position="80"/>
    </location>
</feature>
<evidence type="ECO:0000313" key="5">
    <source>
        <dbReference type="Proteomes" id="UP000033483"/>
    </source>
</evidence>
<feature type="compositionally biased region" description="Basic and acidic residues" evidence="2">
    <location>
        <begin position="732"/>
        <end position="758"/>
    </location>
</feature>
<dbReference type="GO" id="GO:0003723">
    <property type="term" value="F:RNA binding"/>
    <property type="evidence" value="ECO:0007669"/>
    <property type="project" value="UniProtKB-KW"/>
</dbReference>
<organism evidence="4 5">
    <name type="scientific">Thielaviopsis punctulata</name>
    <dbReference type="NCBI Taxonomy" id="72032"/>
    <lineage>
        <taxon>Eukaryota</taxon>
        <taxon>Fungi</taxon>
        <taxon>Dikarya</taxon>
        <taxon>Ascomycota</taxon>
        <taxon>Pezizomycotina</taxon>
        <taxon>Sordariomycetes</taxon>
        <taxon>Hypocreomycetidae</taxon>
        <taxon>Microascales</taxon>
        <taxon>Ceratocystidaceae</taxon>
        <taxon>Thielaviopsis</taxon>
    </lineage>
</organism>
<dbReference type="InterPro" id="IPR051485">
    <property type="entry name" value="SR-CTD_assoc_factor"/>
</dbReference>
<sequence>MSSNNNFSKNRPRDDKDKDKDKRGLFNFPDAEAKLAKLATKSVFDKQKADAHAKRQREAAETAAVYQDFIKSLDADEHPPAPRPKGFEPAPPGPAVARFERDHEENIHRTDAPKGFKTVGGTGGFRRHFGAAQTAVKSGSASSGAGSGISFSGTKKPTLGGFVAGAPARKGGSTRAALGFEDDDDDERSQAPPTAAASITPAPAPPAKSITKVFNTSDDEDDSAAKARDEPPVSRPTIRLAQLPPDTSPVFVKSLIPSSLTVENIQILPSVPAGSSTTERRSAVAIVTLAQDSPAADIDVVVSQLQNKYLGFGYYLSLHRHVSLSSTSSLATGAAAELRGSGATSLVSAGASTQPFGARQVGQNPKSQGHIYRGGQHNFVPPPSTYGVGSSTSTGVIRHNLFYVPVKPPADIRVVRTINKVLEQVLQHGPEFEALLMSRPDVQRDERWAWIWDARSDGGVWYRWKLWEIATAYSQKQQPSRSNKDQFVPLFDGSHAWRVPKASVLPFEYTTQVDEFVSDPEYASDSDSDDGGSADKEKEQTFLNPLEKARLTYLLAGLPTSTARLRKGHVARITAFAMTHASKGAAEVVDMVVANVHRPYALTGAARKYRALHADLGHSDGEDEARDGDKDADISSACLVGLYVVSDILSASSSSSVRHAWRFRQLFETALRESGVFGMLGGMAERNAWGRLRADRWKRSVEAVLGLWEGWCVFQAETQEGFAAAFERATAEAKEKEKREEEEREREREREKEGRWKSIEALPVSTQGEPMDADVATKEGEDVVGEPIVDSDSGCTDIEGEPFSESDDDEEEAGEPMDEDEGGEDAAGEPMESESE</sequence>
<feature type="region of interest" description="Disordered" evidence="2">
    <location>
        <begin position="732"/>
        <end position="836"/>
    </location>
</feature>
<gene>
    <name evidence="4" type="ORF">TD95_004759</name>
</gene>
<dbReference type="InterPro" id="IPR035967">
    <property type="entry name" value="SWAP/Surp_sf"/>
</dbReference>
<dbReference type="Gene3D" id="1.10.10.790">
    <property type="entry name" value="Surp module"/>
    <property type="match status" value="1"/>
</dbReference>
<feature type="domain" description="CID" evidence="3">
    <location>
        <begin position="543"/>
        <end position="730"/>
    </location>
</feature>
<evidence type="ECO:0000313" key="4">
    <source>
        <dbReference type="EMBL" id="KKA28740.1"/>
    </source>
</evidence>